<keyword evidence="2 7" id="KW-0808">Transferase</keyword>
<keyword evidence="5 7" id="KW-0472">Membrane</keyword>
<dbReference type="PROSITE" id="PS50216">
    <property type="entry name" value="DHHC"/>
    <property type="match status" value="1"/>
</dbReference>
<organism evidence="9 11">
    <name type="scientific">Meloidogyne enterolobii</name>
    <name type="common">Root-knot nematode worm</name>
    <name type="synonym">Meloidogyne mayaguensis</name>
    <dbReference type="NCBI Taxonomy" id="390850"/>
    <lineage>
        <taxon>Eukaryota</taxon>
        <taxon>Metazoa</taxon>
        <taxon>Ecdysozoa</taxon>
        <taxon>Nematoda</taxon>
        <taxon>Chromadorea</taxon>
        <taxon>Rhabditida</taxon>
        <taxon>Tylenchina</taxon>
        <taxon>Tylenchomorpha</taxon>
        <taxon>Tylenchoidea</taxon>
        <taxon>Meloidogynidae</taxon>
        <taxon>Meloidogyninae</taxon>
        <taxon>Meloidogyne</taxon>
    </lineage>
</organism>
<keyword evidence="3 7" id="KW-0812">Transmembrane</keyword>
<dbReference type="EC" id="2.3.1.225" evidence="7"/>
<gene>
    <name evidence="9" type="ORF">MENT_LOCUS2190</name>
    <name evidence="10" type="ORF">MENT_LOCUS28504</name>
</gene>
<dbReference type="GO" id="GO:0005783">
    <property type="term" value="C:endoplasmic reticulum"/>
    <property type="evidence" value="ECO:0007669"/>
    <property type="project" value="TreeGrafter"/>
</dbReference>
<feature type="transmembrane region" description="Helical" evidence="7">
    <location>
        <begin position="12"/>
        <end position="34"/>
    </location>
</feature>
<sequence>MAKLTRFKLVLLNISGALYTAVAITGIAFINLYWTCPDINEDGDCFWPSIFAVIILVELFANLILFHYYNKRNQVQYWTAKSSSLLDGRCFEQRADYALNGQFVAKKGNVSLSMQNGTLPVSSRAEQTPKSFTKYAICEDGTYVGLDSLREELHGAFSDKINDNNSPCKYCHQCKQVVPRRCHHCPLCGICVIRKDHHCLMLGGCAGLANQRYFIVFLFWASLGAIYGSYFNFMFLNKHMMYWFPYGWLCFLGPVSMVRWVLGWETAFNMGMAVLFSFSFASTLGAFGFFVFQMIYTLNGCTMYDYHRSGPKRVENDGENCAERLALVFGRRWWLNLIIPQFWIPNQMNESIARNIFLSVSKDL</sequence>
<evidence type="ECO:0000256" key="2">
    <source>
        <dbReference type="ARBA" id="ARBA00022679"/>
    </source>
</evidence>
<feature type="transmembrane region" description="Helical" evidence="7">
    <location>
        <begin position="46"/>
        <end position="69"/>
    </location>
</feature>
<evidence type="ECO:0000256" key="5">
    <source>
        <dbReference type="ARBA" id="ARBA00023136"/>
    </source>
</evidence>
<comment type="catalytic activity">
    <reaction evidence="7">
        <text>L-cysteinyl-[protein] + hexadecanoyl-CoA = S-hexadecanoyl-L-cysteinyl-[protein] + CoA</text>
        <dbReference type="Rhea" id="RHEA:36683"/>
        <dbReference type="Rhea" id="RHEA-COMP:10131"/>
        <dbReference type="Rhea" id="RHEA-COMP:11032"/>
        <dbReference type="ChEBI" id="CHEBI:29950"/>
        <dbReference type="ChEBI" id="CHEBI:57287"/>
        <dbReference type="ChEBI" id="CHEBI:57379"/>
        <dbReference type="ChEBI" id="CHEBI:74151"/>
        <dbReference type="EC" id="2.3.1.225"/>
    </reaction>
</comment>
<feature type="domain" description="Palmitoyltransferase DHHC" evidence="8">
    <location>
        <begin position="168"/>
        <end position="308"/>
    </location>
</feature>
<dbReference type="GO" id="GO:0016020">
    <property type="term" value="C:membrane"/>
    <property type="evidence" value="ECO:0007669"/>
    <property type="project" value="UniProtKB-SubCell"/>
</dbReference>
<dbReference type="Proteomes" id="UP000580250">
    <property type="component" value="Unassembled WGS sequence"/>
</dbReference>
<dbReference type="OrthoDB" id="302728at2759"/>
<evidence type="ECO:0000256" key="7">
    <source>
        <dbReference type="RuleBase" id="RU079119"/>
    </source>
</evidence>
<dbReference type="GO" id="GO:0006612">
    <property type="term" value="P:protein targeting to membrane"/>
    <property type="evidence" value="ECO:0007669"/>
    <property type="project" value="TreeGrafter"/>
</dbReference>
<feature type="transmembrane region" description="Helical" evidence="7">
    <location>
        <begin position="274"/>
        <end position="296"/>
    </location>
</feature>
<comment type="domain">
    <text evidence="7">The DHHC domain is required for palmitoyltransferase activity.</text>
</comment>
<dbReference type="InterPro" id="IPR001594">
    <property type="entry name" value="Palmitoyltrfase_DHHC"/>
</dbReference>
<dbReference type="GO" id="GO:0019706">
    <property type="term" value="F:protein-cysteine S-palmitoyltransferase activity"/>
    <property type="evidence" value="ECO:0007669"/>
    <property type="project" value="UniProtKB-EC"/>
</dbReference>
<comment type="similarity">
    <text evidence="7">Belongs to the DHHC palmitoyltransferase family.</text>
</comment>
<evidence type="ECO:0000313" key="9">
    <source>
        <dbReference type="EMBL" id="CAD2128335.1"/>
    </source>
</evidence>
<proteinExistence type="inferred from homology"/>
<comment type="caution">
    <text evidence="9">The sequence shown here is derived from an EMBL/GenBank/DDBJ whole genome shotgun (WGS) entry which is preliminary data.</text>
</comment>
<dbReference type="PANTHER" id="PTHR22883:SF386">
    <property type="entry name" value="PALMITOYLTRANSFERASE"/>
    <property type="match status" value="1"/>
</dbReference>
<name>A0A6V7TMR4_MELEN</name>
<dbReference type="AlphaFoldDB" id="A0A6V7TMR4"/>
<evidence type="ECO:0000259" key="8">
    <source>
        <dbReference type="Pfam" id="PF01529"/>
    </source>
</evidence>
<evidence type="ECO:0000256" key="4">
    <source>
        <dbReference type="ARBA" id="ARBA00022989"/>
    </source>
</evidence>
<evidence type="ECO:0000256" key="1">
    <source>
        <dbReference type="ARBA" id="ARBA00004141"/>
    </source>
</evidence>
<keyword evidence="4 7" id="KW-1133">Transmembrane helix</keyword>
<comment type="subcellular location">
    <subcellularLocation>
        <location evidence="1">Membrane</location>
        <topology evidence="1">Multi-pass membrane protein</topology>
    </subcellularLocation>
</comment>
<dbReference type="EMBL" id="CAJEWN010000281">
    <property type="protein sequence ID" value="CAD2176677.1"/>
    <property type="molecule type" value="Genomic_DNA"/>
</dbReference>
<dbReference type="Pfam" id="PF01529">
    <property type="entry name" value="DHHC"/>
    <property type="match status" value="1"/>
</dbReference>
<dbReference type="GO" id="GO:0005794">
    <property type="term" value="C:Golgi apparatus"/>
    <property type="evidence" value="ECO:0007669"/>
    <property type="project" value="TreeGrafter"/>
</dbReference>
<evidence type="ECO:0000256" key="3">
    <source>
        <dbReference type="ARBA" id="ARBA00022692"/>
    </source>
</evidence>
<keyword evidence="6 7" id="KW-0012">Acyltransferase</keyword>
<dbReference type="InterPro" id="IPR039859">
    <property type="entry name" value="PFA4/ZDH16/20/ERF2-like"/>
</dbReference>
<dbReference type="PANTHER" id="PTHR22883">
    <property type="entry name" value="ZINC FINGER DHHC DOMAIN CONTAINING PROTEIN"/>
    <property type="match status" value="1"/>
</dbReference>
<protein>
    <recommendedName>
        <fullName evidence="7">Palmitoyltransferase</fullName>
        <ecNumber evidence="7">2.3.1.225</ecNumber>
    </recommendedName>
</protein>
<evidence type="ECO:0000256" key="6">
    <source>
        <dbReference type="ARBA" id="ARBA00023315"/>
    </source>
</evidence>
<feature type="transmembrane region" description="Helical" evidence="7">
    <location>
        <begin position="213"/>
        <end position="231"/>
    </location>
</feature>
<evidence type="ECO:0000313" key="11">
    <source>
        <dbReference type="Proteomes" id="UP000580250"/>
    </source>
</evidence>
<evidence type="ECO:0000313" key="10">
    <source>
        <dbReference type="EMBL" id="CAD2176677.1"/>
    </source>
</evidence>
<reference evidence="9 11" key="1">
    <citation type="submission" date="2020-08" db="EMBL/GenBank/DDBJ databases">
        <authorList>
            <person name="Koutsovoulos G."/>
            <person name="Danchin GJ E."/>
        </authorList>
    </citation>
    <scope>NUCLEOTIDE SEQUENCE [LARGE SCALE GENOMIC DNA]</scope>
</reference>
<accession>A0A6V7TMR4</accession>
<feature type="transmembrane region" description="Helical" evidence="7">
    <location>
        <begin position="243"/>
        <end position="262"/>
    </location>
</feature>
<dbReference type="EMBL" id="CAJEWN010000007">
    <property type="protein sequence ID" value="CAD2128335.1"/>
    <property type="molecule type" value="Genomic_DNA"/>
</dbReference>